<dbReference type="EMBL" id="JAJSOF020000009">
    <property type="protein sequence ID" value="KAJ4446390.1"/>
    <property type="molecule type" value="Genomic_DNA"/>
</dbReference>
<comment type="caution">
    <text evidence="1">The sequence shown here is derived from an EMBL/GenBank/DDBJ whole genome shotgun (WGS) entry which is preliminary data.</text>
</comment>
<gene>
    <name evidence="1" type="ORF">ANN_13086</name>
</gene>
<evidence type="ECO:0000313" key="2">
    <source>
        <dbReference type="Proteomes" id="UP001148838"/>
    </source>
</evidence>
<reference evidence="1 2" key="1">
    <citation type="journal article" date="2022" name="Allergy">
        <title>Genome assembly and annotation of Periplaneta americana reveal a comprehensive cockroach allergen profile.</title>
        <authorList>
            <person name="Wang L."/>
            <person name="Xiong Q."/>
            <person name="Saelim N."/>
            <person name="Wang L."/>
            <person name="Nong W."/>
            <person name="Wan A.T."/>
            <person name="Shi M."/>
            <person name="Liu X."/>
            <person name="Cao Q."/>
            <person name="Hui J.H.L."/>
            <person name="Sookrung N."/>
            <person name="Leung T.F."/>
            <person name="Tungtrongchitr A."/>
            <person name="Tsui S.K.W."/>
        </authorList>
    </citation>
    <scope>NUCLEOTIDE SEQUENCE [LARGE SCALE GENOMIC DNA]</scope>
    <source>
        <strain evidence="1">PWHHKU_190912</strain>
    </source>
</reference>
<dbReference type="PANTHER" id="PTHR47326">
    <property type="entry name" value="TRANSPOSABLE ELEMENT TC3 TRANSPOSASE-LIKE PROTEIN"/>
    <property type="match status" value="1"/>
</dbReference>
<dbReference type="Proteomes" id="UP001148838">
    <property type="component" value="Unassembled WGS sequence"/>
</dbReference>
<protein>
    <submittedName>
        <fullName evidence="1">Uncharacterized protein</fullName>
    </submittedName>
</protein>
<dbReference type="Gene3D" id="3.30.420.10">
    <property type="entry name" value="Ribonuclease H-like superfamily/Ribonuclease H"/>
    <property type="match status" value="1"/>
</dbReference>
<keyword evidence="2" id="KW-1185">Reference proteome</keyword>
<dbReference type="InterPro" id="IPR036397">
    <property type="entry name" value="RNaseH_sf"/>
</dbReference>
<proteinExistence type="predicted"/>
<name>A0ABQ8TKM8_PERAM</name>
<sequence length="131" mass="15328">MSDEAHSELPGSVNKHNMRYWSAQNPRELHMKPLHRQKVTVWCAISTFDIIGPYFFEDAVIVISGQYISMLIESFFSLLRRRNIDVTRIRYQHDGLEIRLRLYEPCLDTALVISLTQLVDPDLTVCDFLWA</sequence>
<evidence type="ECO:0000313" key="1">
    <source>
        <dbReference type="EMBL" id="KAJ4446390.1"/>
    </source>
</evidence>
<organism evidence="1 2">
    <name type="scientific">Periplaneta americana</name>
    <name type="common">American cockroach</name>
    <name type="synonym">Blatta americana</name>
    <dbReference type="NCBI Taxonomy" id="6978"/>
    <lineage>
        <taxon>Eukaryota</taxon>
        <taxon>Metazoa</taxon>
        <taxon>Ecdysozoa</taxon>
        <taxon>Arthropoda</taxon>
        <taxon>Hexapoda</taxon>
        <taxon>Insecta</taxon>
        <taxon>Pterygota</taxon>
        <taxon>Neoptera</taxon>
        <taxon>Polyneoptera</taxon>
        <taxon>Dictyoptera</taxon>
        <taxon>Blattodea</taxon>
        <taxon>Blattoidea</taxon>
        <taxon>Blattidae</taxon>
        <taxon>Blattinae</taxon>
        <taxon>Periplaneta</taxon>
    </lineage>
</organism>
<accession>A0ABQ8TKM8</accession>
<dbReference type="PANTHER" id="PTHR47326:SF1">
    <property type="entry name" value="HTH PSQ-TYPE DOMAIN-CONTAINING PROTEIN"/>
    <property type="match status" value="1"/>
</dbReference>